<keyword evidence="6" id="KW-0862">Zinc</keyword>
<dbReference type="InterPro" id="IPR009080">
    <property type="entry name" value="tRNAsynth_Ia_anticodon-bd"/>
</dbReference>
<evidence type="ECO:0000256" key="2">
    <source>
        <dbReference type="ARBA" id="ARBA00012832"/>
    </source>
</evidence>
<gene>
    <name evidence="14" type="ORF">TAT_000222400</name>
    <name evidence="13" type="ORF">TAV_000222500</name>
</gene>
<dbReference type="SUPFAM" id="SSF47323">
    <property type="entry name" value="Anticodon-binding domain of a subclass of class I aminoacyl-tRNA synthetases"/>
    <property type="match status" value="1"/>
</dbReference>
<accession>A0A3B0MSF7</accession>
<comment type="cofactor">
    <cofactor evidence="1">
        <name>Zn(2+)</name>
        <dbReference type="ChEBI" id="CHEBI:29105"/>
    </cofactor>
</comment>
<proteinExistence type="inferred from homology"/>
<dbReference type="HAMAP" id="MF_00041">
    <property type="entry name" value="Cys_tRNA_synth"/>
    <property type="match status" value="1"/>
</dbReference>
<dbReference type="PRINTS" id="PR00983">
    <property type="entry name" value="TRNASYNTHCYS"/>
</dbReference>
<evidence type="ECO:0000313" key="14">
    <source>
        <dbReference type="EMBL" id="SVP93236.1"/>
    </source>
</evidence>
<reference evidence="13" key="1">
    <citation type="submission" date="2018-07" db="EMBL/GenBank/DDBJ databases">
        <authorList>
            <person name="Quirk P.G."/>
            <person name="Krulwich T.A."/>
        </authorList>
    </citation>
    <scope>NUCLEOTIDE SEQUENCE</scope>
    <source>
        <strain evidence="13">Anand</strain>
    </source>
</reference>
<dbReference type="SUPFAM" id="SSF52374">
    <property type="entry name" value="Nucleotidylyl transferase"/>
    <property type="match status" value="1"/>
</dbReference>
<evidence type="ECO:0000256" key="4">
    <source>
        <dbReference type="ARBA" id="ARBA00022723"/>
    </source>
</evidence>
<evidence type="ECO:0000256" key="10">
    <source>
        <dbReference type="ARBA" id="ARBA00031499"/>
    </source>
</evidence>
<keyword evidence="9 13" id="KW-0030">Aminoacyl-tRNA synthetase</keyword>
<evidence type="ECO:0000313" key="13">
    <source>
        <dbReference type="EMBL" id="SVP92432.1"/>
    </source>
</evidence>
<name>A0A3B0MSF7_THEAN</name>
<protein>
    <recommendedName>
        <fullName evidence="2">cysteine--tRNA ligase</fullName>
        <ecNumber evidence="2">6.1.1.16</ecNumber>
    </recommendedName>
    <alternativeName>
        <fullName evidence="10">Cysteinyl-tRNA synthetase</fullName>
    </alternativeName>
</protein>
<dbReference type="InterPro" id="IPR015803">
    <property type="entry name" value="Cys-tRNA-ligase"/>
</dbReference>
<dbReference type="EMBL" id="UIVT01000003">
    <property type="protein sequence ID" value="SVP93236.1"/>
    <property type="molecule type" value="Genomic_DNA"/>
</dbReference>
<dbReference type="GO" id="GO:0004817">
    <property type="term" value="F:cysteine-tRNA ligase activity"/>
    <property type="evidence" value="ECO:0007669"/>
    <property type="project" value="UniProtKB-EC"/>
</dbReference>
<feature type="coiled-coil region" evidence="11">
    <location>
        <begin position="579"/>
        <end position="609"/>
    </location>
</feature>
<feature type="domain" description="tRNA synthetases class I catalytic" evidence="12">
    <location>
        <begin position="82"/>
        <end position="384"/>
    </location>
</feature>
<dbReference type="Pfam" id="PF01406">
    <property type="entry name" value="tRNA-synt_1e"/>
    <property type="match status" value="1"/>
</dbReference>
<organism evidence="13">
    <name type="scientific">Theileria annulata</name>
    <dbReference type="NCBI Taxonomy" id="5874"/>
    <lineage>
        <taxon>Eukaryota</taxon>
        <taxon>Sar</taxon>
        <taxon>Alveolata</taxon>
        <taxon>Apicomplexa</taxon>
        <taxon>Aconoidasida</taxon>
        <taxon>Piroplasmida</taxon>
        <taxon>Theileriidae</taxon>
        <taxon>Theileria</taxon>
    </lineage>
</organism>
<evidence type="ECO:0000256" key="7">
    <source>
        <dbReference type="ARBA" id="ARBA00022840"/>
    </source>
</evidence>
<dbReference type="NCBIfam" id="TIGR00435">
    <property type="entry name" value="cysS"/>
    <property type="match status" value="1"/>
</dbReference>
<dbReference type="Gene3D" id="1.20.120.1910">
    <property type="entry name" value="Cysteine-tRNA ligase, C-terminal anti-codon recognition domain"/>
    <property type="match status" value="1"/>
</dbReference>
<dbReference type="GO" id="GO:0005524">
    <property type="term" value="F:ATP binding"/>
    <property type="evidence" value="ECO:0007669"/>
    <property type="project" value="UniProtKB-KW"/>
</dbReference>
<dbReference type="GO" id="GO:0006423">
    <property type="term" value="P:cysteinyl-tRNA aminoacylation"/>
    <property type="evidence" value="ECO:0007669"/>
    <property type="project" value="InterPro"/>
</dbReference>
<keyword evidence="8" id="KW-0648">Protein biosynthesis</keyword>
<evidence type="ECO:0000256" key="6">
    <source>
        <dbReference type="ARBA" id="ARBA00022833"/>
    </source>
</evidence>
<dbReference type="PANTHER" id="PTHR10890">
    <property type="entry name" value="CYSTEINYL-TRNA SYNTHETASE"/>
    <property type="match status" value="1"/>
</dbReference>
<dbReference type="EMBL" id="UIVS01000003">
    <property type="protein sequence ID" value="SVP92432.1"/>
    <property type="molecule type" value="Genomic_DNA"/>
</dbReference>
<dbReference type="CDD" id="cd00672">
    <property type="entry name" value="CysRS_core"/>
    <property type="match status" value="1"/>
</dbReference>
<keyword evidence="3" id="KW-0436">Ligase</keyword>
<keyword evidence="4" id="KW-0479">Metal-binding</keyword>
<dbReference type="VEuPathDB" id="PiroplasmaDB:TA03175"/>
<evidence type="ECO:0000256" key="11">
    <source>
        <dbReference type="SAM" id="Coils"/>
    </source>
</evidence>
<evidence type="ECO:0000259" key="12">
    <source>
        <dbReference type="Pfam" id="PF01406"/>
    </source>
</evidence>
<dbReference type="InterPro" id="IPR014729">
    <property type="entry name" value="Rossmann-like_a/b/a_fold"/>
</dbReference>
<evidence type="ECO:0000256" key="9">
    <source>
        <dbReference type="ARBA" id="ARBA00023146"/>
    </source>
</evidence>
<evidence type="ECO:0000256" key="1">
    <source>
        <dbReference type="ARBA" id="ARBA00001947"/>
    </source>
</evidence>
<keyword evidence="11" id="KW-0175">Coiled coil</keyword>
<dbReference type="InterPro" id="IPR032678">
    <property type="entry name" value="tRNA-synt_1_cat_dom"/>
</dbReference>
<dbReference type="EC" id="6.1.1.16" evidence="2"/>
<dbReference type="AlphaFoldDB" id="A0A3B0MSF7"/>
<dbReference type="PANTHER" id="PTHR10890:SF3">
    <property type="entry name" value="CYSTEINE--TRNA LIGASE, CYTOPLASMIC"/>
    <property type="match status" value="1"/>
</dbReference>
<evidence type="ECO:0000256" key="8">
    <source>
        <dbReference type="ARBA" id="ARBA00022917"/>
    </source>
</evidence>
<evidence type="ECO:0000256" key="5">
    <source>
        <dbReference type="ARBA" id="ARBA00022741"/>
    </source>
</evidence>
<dbReference type="GO" id="GO:0005737">
    <property type="term" value="C:cytoplasm"/>
    <property type="evidence" value="ECO:0007669"/>
    <property type="project" value="TreeGrafter"/>
</dbReference>
<keyword evidence="5" id="KW-0547">Nucleotide-binding</keyword>
<sequence length="694" mass="80891">MFFSALLLCIFNVMLYLRGINTFKLINRALIKDSIHFNNYLDFKRMASESDLRKWEIPSKKDKFLTGLYVKNSLNPSSKVEFVPEEGRKVRWYTCGPTVYDAAHMGHARTYIACDTIRSILENYLNYDLFFVENITDVEDKIIQRALNEGKPFTEVTSHWEKEFWNDMLSLGVSLPDCITRVSDYMTEIVDFIKKILDNGYAYVSDGSVYFDIESFRNSGKHVYAKLEPTSFNDLNRILDAEGTLGEVSLNKKSKSDFALWKKSKVNEPSWESPWGRGRPGWHIECSAMSTCIFGKEVFDIHSGGIDLRFPHHDNEIAQSEAYFDTNRWANYFLHFGHLHIHGLKMSKSLKNFITVKEMLTKYNKRQIRLLFLNSRYDSTLNFNSGPDGMDEPIAIDETFFNFFSTLNSKLSNLSLDQKWSEDDLNLNKEFEKLKSNVHAAFLDNFDTPKVLSNLCKFISTVNTFMFDPKNQIKYTQALLFKQYLYRILGVLKLVEPGCEYGVENKSESSENEKSLLNELVDLRQKTRAFAQATLKNKVDSETTKELLKQCDRLRDQTLPNLGIILEDCDDGTSVVKYKSLKDQQLEKARKELKKEQRLQDENERLQRLSIPPEEFIHKTYPNKFGKLDENHLPLEYSDGTPISKSERKSIEKVFFIDYILFRLWKNTRGNTIKGWRHNLMQCINLINLGIYYI</sequence>
<dbReference type="InterPro" id="IPR024909">
    <property type="entry name" value="Cys-tRNA/MSH_ligase"/>
</dbReference>
<dbReference type="Gene3D" id="3.40.50.620">
    <property type="entry name" value="HUPs"/>
    <property type="match status" value="1"/>
</dbReference>
<dbReference type="FunFam" id="3.40.50.620:FF:000027">
    <property type="entry name" value="Cysteine--tRNA ligase, cytoplasmic"/>
    <property type="match status" value="1"/>
</dbReference>
<evidence type="ECO:0000256" key="3">
    <source>
        <dbReference type="ARBA" id="ARBA00022598"/>
    </source>
</evidence>
<keyword evidence="7" id="KW-0067">ATP-binding</keyword>
<dbReference type="GO" id="GO:0046872">
    <property type="term" value="F:metal ion binding"/>
    <property type="evidence" value="ECO:0007669"/>
    <property type="project" value="UniProtKB-KW"/>
</dbReference>